<feature type="domain" description="HTH gntR-type" evidence="6">
    <location>
        <begin position="1"/>
        <end position="69"/>
    </location>
</feature>
<dbReference type="Gene3D" id="1.10.10.10">
    <property type="entry name" value="Winged helix-like DNA-binding domain superfamily/Winged helix DNA-binding domain"/>
    <property type="match status" value="1"/>
</dbReference>
<evidence type="ECO:0000259" key="6">
    <source>
        <dbReference type="PROSITE" id="PS50949"/>
    </source>
</evidence>
<keyword evidence="5" id="KW-0804">Transcription</keyword>
<name>A0A0A7FZX6_9CLOT</name>
<dbReference type="GO" id="GO:0008483">
    <property type="term" value="F:transaminase activity"/>
    <property type="evidence" value="ECO:0007669"/>
    <property type="project" value="UniProtKB-KW"/>
</dbReference>
<accession>A0A0A7FZX6</accession>
<keyword evidence="2" id="KW-0663">Pyridoxal phosphate</keyword>
<dbReference type="EMBL" id="CP006905">
    <property type="protein sequence ID" value="AIY84475.1"/>
    <property type="molecule type" value="Genomic_DNA"/>
</dbReference>
<dbReference type="Gene3D" id="3.90.1150.10">
    <property type="entry name" value="Aspartate Aminotransferase, domain 1"/>
    <property type="match status" value="1"/>
</dbReference>
<keyword evidence="3" id="KW-0805">Transcription regulation</keyword>
<dbReference type="CDD" id="cd07377">
    <property type="entry name" value="WHTH_GntR"/>
    <property type="match status" value="1"/>
</dbReference>
<dbReference type="KEGG" id="cbv:U729_1736"/>
<dbReference type="Proteomes" id="UP000030635">
    <property type="component" value="Chromosome"/>
</dbReference>
<keyword evidence="7" id="KW-0032">Aminotransferase</keyword>
<dbReference type="RefSeq" id="WP_039313719.1">
    <property type="nucleotide sequence ID" value="NZ_CP006905.1"/>
</dbReference>
<proteinExistence type="inferred from homology"/>
<dbReference type="HOGENOM" id="CLU_017584_0_0_9"/>
<dbReference type="OrthoDB" id="163333at2"/>
<dbReference type="InterPro" id="IPR015421">
    <property type="entry name" value="PyrdxlP-dep_Trfase_major"/>
</dbReference>
<dbReference type="GO" id="GO:0003677">
    <property type="term" value="F:DNA binding"/>
    <property type="evidence" value="ECO:0007669"/>
    <property type="project" value="UniProtKB-KW"/>
</dbReference>
<dbReference type="CDD" id="cd00609">
    <property type="entry name" value="AAT_like"/>
    <property type="match status" value="1"/>
</dbReference>
<evidence type="ECO:0000313" key="8">
    <source>
        <dbReference type="Proteomes" id="UP000030635"/>
    </source>
</evidence>
<evidence type="ECO:0000313" key="7">
    <source>
        <dbReference type="EMBL" id="AIY84475.1"/>
    </source>
</evidence>
<dbReference type="AlphaFoldDB" id="A0A0A7FZX6"/>
<evidence type="ECO:0000256" key="1">
    <source>
        <dbReference type="ARBA" id="ARBA00005384"/>
    </source>
</evidence>
<dbReference type="eggNOG" id="COG1167">
    <property type="taxonomic scope" value="Bacteria"/>
</dbReference>
<dbReference type="InterPro" id="IPR051446">
    <property type="entry name" value="HTH_trans_reg/aminotransferase"/>
</dbReference>
<sequence length="449" mass="51662">MNLYIKIAKDIKKLIIENKVPSGGKLPSINSLCKKYNCSKGTIIKAYDTLCKEHLVYSFPQSGFYVVDSMMREDDGNSSVYDLSSGNPTINSTPIQEIKHCLNTAIELYSTSSLELSLAGSPSLSKTLSKHLAREHVYCNTKNIYLSQGILQVLTILSKMPFPNSNDTILIEEPTYSFFVGYLKFKNKNVKTIKRDENGIDLNELEKIFKNDKIKFFYTVPRNHNPLGTYYSHSQVQAIINLAHKYNVFIVEDDYFADGCNLSRYSSIYYYSNFKNCIYLKSYTKCIPYIRIGVAIIPDELIDTYNEWMVYSYYSSYYMPSLVSQATLESYIQSSLYDKHTLAISTTIDNKLKLIRKITKKWDSELIKLIGANSGYYATFKLSQKINCNKLIENLNNRNVYIKSNINSFYNSNNFDNSIRISVARINKTRLKIALNIIYEEVLHLAKEE</sequence>
<gene>
    <name evidence="7" type="ORF">U729_1736</name>
</gene>
<evidence type="ECO:0000256" key="3">
    <source>
        <dbReference type="ARBA" id="ARBA00023015"/>
    </source>
</evidence>
<organism evidence="7 8">
    <name type="scientific">Clostridium baratii str. Sullivan</name>
    <dbReference type="NCBI Taxonomy" id="1415775"/>
    <lineage>
        <taxon>Bacteria</taxon>
        <taxon>Bacillati</taxon>
        <taxon>Bacillota</taxon>
        <taxon>Clostridia</taxon>
        <taxon>Eubacteriales</taxon>
        <taxon>Clostridiaceae</taxon>
        <taxon>Clostridium</taxon>
    </lineage>
</organism>
<dbReference type="InterPro" id="IPR000524">
    <property type="entry name" value="Tscrpt_reg_HTH_GntR"/>
</dbReference>
<keyword evidence="8" id="KW-1185">Reference proteome</keyword>
<dbReference type="Pfam" id="PF00392">
    <property type="entry name" value="GntR"/>
    <property type="match status" value="1"/>
</dbReference>
<dbReference type="Gene3D" id="3.40.640.10">
    <property type="entry name" value="Type I PLP-dependent aspartate aminotransferase-like (Major domain)"/>
    <property type="match status" value="1"/>
</dbReference>
<dbReference type="InterPro" id="IPR015422">
    <property type="entry name" value="PyrdxlP-dep_Trfase_small"/>
</dbReference>
<evidence type="ECO:0000256" key="2">
    <source>
        <dbReference type="ARBA" id="ARBA00022898"/>
    </source>
</evidence>
<dbReference type="STRING" id="1561.NPD11_1282"/>
<protein>
    <submittedName>
        <fullName evidence="7">Aminotransferase class I and II family protein</fullName>
    </submittedName>
</protein>
<dbReference type="GO" id="GO:0003700">
    <property type="term" value="F:DNA-binding transcription factor activity"/>
    <property type="evidence" value="ECO:0007669"/>
    <property type="project" value="InterPro"/>
</dbReference>
<dbReference type="InterPro" id="IPR036388">
    <property type="entry name" value="WH-like_DNA-bd_sf"/>
</dbReference>
<dbReference type="SUPFAM" id="SSF46785">
    <property type="entry name" value="Winged helix' DNA-binding domain"/>
    <property type="match status" value="1"/>
</dbReference>
<dbReference type="Pfam" id="PF00155">
    <property type="entry name" value="Aminotran_1_2"/>
    <property type="match status" value="1"/>
</dbReference>
<dbReference type="PANTHER" id="PTHR46577">
    <property type="entry name" value="HTH-TYPE TRANSCRIPTIONAL REGULATORY PROTEIN GABR"/>
    <property type="match status" value="1"/>
</dbReference>
<keyword evidence="7" id="KW-0808">Transferase</keyword>
<dbReference type="SMART" id="SM00345">
    <property type="entry name" value="HTH_GNTR"/>
    <property type="match status" value="1"/>
</dbReference>
<dbReference type="GO" id="GO:0030170">
    <property type="term" value="F:pyridoxal phosphate binding"/>
    <property type="evidence" value="ECO:0007669"/>
    <property type="project" value="InterPro"/>
</dbReference>
<dbReference type="InterPro" id="IPR004839">
    <property type="entry name" value="Aminotransferase_I/II_large"/>
</dbReference>
<keyword evidence="4" id="KW-0238">DNA-binding</keyword>
<evidence type="ECO:0000256" key="4">
    <source>
        <dbReference type="ARBA" id="ARBA00023125"/>
    </source>
</evidence>
<dbReference type="InterPro" id="IPR036390">
    <property type="entry name" value="WH_DNA-bd_sf"/>
</dbReference>
<evidence type="ECO:0000256" key="5">
    <source>
        <dbReference type="ARBA" id="ARBA00023163"/>
    </source>
</evidence>
<reference evidence="7 8" key="1">
    <citation type="journal article" date="2015" name="Infect. Genet. Evol.">
        <title>Genomic sequences of six botulinum neurotoxin-producing strains representing three clostridial species illustrate the mobility and diversity of botulinum neurotoxin genes.</title>
        <authorList>
            <person name="Smith T.J."/>
            <person name="Hill K.K."/>
            <person name="Xie G."/>
            <person name="Foley B.T."/>
            <person name="Williamson C.H."/>
            <person name="Foster J.T."/>
            <person name="Johnson S.L."/>
            <person name="Chertkov O."/>
            <person name="Teshima H."/>
            <person name="Gibbons H.S."/>
            <person name="Johnsky L.A."/>
            <person name="Karavis M.A."/>
            <person name="Smith L.A."/>
        </authorList>
    </citation>
    <scope>NUCLEOTIDE SEQUENCE [LARGE SCALE GENOMIC DNA]</scope>
    <source>
        <strain evidence="7">Sullivan</strain>
    </source>
</reference>
<dbReference type="PROSITE" id="PS50949">
    <property type="entry name" value="HTH_GNTR"/>
    <property type="match status" value="1"/>
</dbReference>
<dbReference type="InterPro" id="IPR015424">
    <property type="entry name" value="PyrdxlP-dep_Trfase"/>
</dbReference>
<dbReference type="SUPFAM" id="SSF53383">
    <property type="entry name" value="PLP-dependent transferases"/>
    <property type="match status" value="1"/>
</dbReference>
<comment type="similarity">
    <text evidence="1">In the C-terminal section; belongs to the class-I pyridoxal-phosphate-dependent aminotransferase family.</text>
</comment>
<dbReference type="PANTHER" id="PTHR46577:SF1">
    <property type="entry name" value="HTH-TYPE TRANSCRIPTIONAL REGULATORY PROTEIN GABR"/>
    <property type="match status" value="1"/>
</dbReference>